<accession>M7Z6A8</accession>
<gene>
    <name evidence="1" type="ORF">TRIUR3_26673</name>
</gene>
<dbReference type="EMBL" id="KD254377">
    <property type="protein sequence ID" value="EMS47935.1"/>
    <property type="molecule type" value="Genomic_DNA"/>
</dbReference>
<proteinExistence type="predicted"/>
<reference evidence="1" key="1">
    <citation type="journal article" date="2013" name="Nature">
        <title>Draft genome of the wheat A-genome progenitor Triticum urartu.</title>
        <authorList>
            <person name="Ling H.Q."/>
            <person name="Zhao S."/>
            <person name="Liu D."/>
            <person name="Wang J."/>
            <person name="Sun H."/>
            <person name="Zhang C."/>
            <person name="Fan H."/>
            <person name="Li D."/>
            <person name="Dong L."/>
            <person name="Tao Y."/>
            <person name="Gao C."/>
            <person name="Wu H."/>
            <person name="Li Y."/>
            <person name="Cui Y."/>
            <person name="Guo X."/>
            <person name="Zheng S."/>
            <person name="Wang B."/>
            <person name="Yu K."/>
            <person name="Liang Q."/>
            <person name="Yang W."/>
            <person name="Lou X."/>
            <person name="Chen J."/>
            <person name="Feng M."/>
            <person name="Jian J."/>
            <person name="Zhang X."/>
            <person name="Luo G."/>
            <person name="Jiang Y."/>
            <person name="Liu J."/>
            <person name="Wang Z."/>
            <person name="Sha Y."/>
            <person name="Zhang B."/>
            <person name="Wu H."/>
            <person name="Tang D."/>
            <person name="Shen Q."/>
            <person name="Xue P."/>
            <person name="Zou S."/>
            <person name="Wang X."/>
            <person name="Liu X."/>
            <person name="Wang F."/>
            <person name="Yang Y."/>
            <person name="An X."/>
            <person name="Dong Z."/>
            <person name="Zhang K."/>
            <person name="Zhang X."/>
            <person name="Luo M.C."/>
            <person name="Dvorak J."/>
            <person name="Tong Y."/>
            <person name="Wang J."/>
            <person name="Yang H."/>
            <person name="Li Z."/>
            <person name="Wang D."/>
            <person name="Zhang A."/>
            <person name="Wang J."/>
        </authorList>
    </citation>
    <scope>NUCLEOTIDE SEQUENCE</scope>
</reference>
<dbReference type="STRING" id="4572.M7Z6A8"/>
<protein>
    <submittedName>
        <fullName evidence="1">Uncharacterized protein</fullName>
    </submittedName>
</protein>
<dbReference type="AlphaFoldDB" id="M7Z6A8"/>
<name>M7Z6A8_TRIUA</name>
<evidence type="ECO:0000313" key="1">
    <source>
        <dbReference type="EMBL" id="EMS47935.1"/>
    </source>
</evidence>
<sequence length="273" mass="29362">MTLNQEQKFVIWFLLEMIADSNLWLLAVVGVVRAKLDMIMALDYYTAAAVGGSYGAEDVQAQESITIQENLAAEGHKLSGSGVAREHAHHVRPWHVRPCPSPTYISPPTPSAMGDGDYQSPALGLMVTMCAGRAAGTRDAATTALPPILFPEQVNDLGQAALSPRCTDVIVSPLLTKFDIALQTWGLHRHIIDLLRHLSWTGGFTIASLTHSGDIGVTSRLAPSSRLDWGLHLIASAVLCHHLIKPSSLLRHLGTGLGAGSSSRRKLGVCHHH</sequence>
<organism evidence="1">
    <name type="scientific">Triticum urartu</name>
    <name type="common">Red wild einkorn</name>
    <name type="synonym">Crithodium urartu</name>
    <dbReference type="NCBI Taxonomy" id="4572"/>
    <lineage>
        <taxon>Eukaryota</taxon>
        <taxon>Viridiplantae</taxon>
        <taxon>Streptophyta</taxon>
        <taxon>Embryophyta</taxon>
        <taxon>Tracheophyta</taxon>
        <taxon>Spermatophyta</taxon>
        <taxon>Magnoliopsida</taxon>
        <taxon>Liliopsida</taxon>
        <taxon>Poales</taxon>
        <taxon>Poaceae</taxon>
        <taxon>BOP clade</taxon>
        <taxon>Pooideae</taxon>
        <taxon>Triticodae</taxon>
        <taxon>Triticeae</taxon>
        <taxon>Triticinae</taxon>
        <taxon>Triticum</taxon>
    </lineage>
</organism>